<accession>A0AAV0VYR5</accession>
<gene>
    <name evidence="1" type="ORF">MEUPH1_LOCUS4738</name>
</gene>
<dbReference type="EMBL" id="CARXXK010000001">
    <property type="protein sequence ID" value="CAI6348017.1"/>
    <property type="molecule type" value="Genomic_DNA"/>
</dbReference>
<evidence type="ECO:0000313" key="1">
    <source>
        <dbReference type="EMBL" id="CAI6348017.1"/>
    </source>
</evidence>
<dbReference type="Proteomes" id="UP001160148">
    <property type="component" value="Unassembled WGS sequence"/>
</dbReference>
<comment type="caution">
    <text evidence="1">The sequence shown here is derived from an EMBL/GenBank/DDBJ whole genome shotgun (WGS) entry which is preliminary data.</text>
</comment>
<sequence length="99" mass="11540">MQHGDSIGGTVTQLLDRVSKLINWQCPYYLCSLVNGEHQIRLEETAEAEKRQYCPYCLCSRLDGEHQIRQSCRTETIRYDTIWLARRGLFTTYPGCFGF</sequence>
<proteinExistence type="predicted"/>
<evidence type="ECO:0000313" key="2">
    <source>
        <dbReference type="Proteomes" id="UP001160148"/>
    </source>
</evidence>
<dbReference type="AlphaFoldDB" id="A0AAV0VYR5"/>
<keyword evidence="2" id="KW-1185">Reference proteome</keyword>
<protein>
    <submittedName>
        <fullName evidence="1">Uncharacterized protein</fullName>
    </submittedName>
</protein>
<name>A0AAV0VYR5_9HEMI</name>
<reference evidence="1 2" key="1">
    <citation type="submission" date="2023-01" db="EMBL/GenBank/DDBJ databases">
        <authorList>
            <person name="Whitehead M."/>
        </authorList>
    </citation>
    <scope>NUCLEOTIDE SEQUENCE [LARGE SCALE GENOMIC DNA]</scope>
</reference>
<organism evidence="1 2">
    <name type="scientific">Macrosiphum euphorbiae</name>
    <name type="common">potato aphid</name>
    <dbReference type="NCBI Taxonomy" id="13131"/>
    <lineage>
        <taxon>Eukaryota</taxon>
        <taxon>Metazoa</taxon>
        <taxon>Ecdysozoa</taxon>
        <taxon>Arthropoda</taxon>
        <taxon>Hexapoda</taxon>
        <taxon>Insecta</taxon>
        <taxon>Pterygota</taxon>
        <taxon>Neoptera</taxon>
        <taxon>Paraneoptera</taxon>
        <taxon>Hemiptera</taxon>
        <taxon>Sternorrhyncha</taxon>
        <taxon>Aphidomorpha</taxon>
        <taxon>Aphidoidea</taxon>
        <taxon>Aphididae</taxon>
        <taxon>Macrosiphini</taxon>
        <taxon>Macrosiphum</taxon>
    </lineage>
</organism>